<protein>
    <submittedName>
        <fullName evidence="2">Uncharacterized protein</fullName>
    </submittedName>
</protein>
<proteinExistence type="predicted"/>
<keyword evidence="1" id="KW-0472">Membrane</keyword>
<evidence type="ECO:0000313" key="2">
    <source>
        <dbReference type="EMBL" id="SFB36914.1"/>
    </source>
</evidence>
<accession>A0A1I1AFY9</accession>
<evidence type="ECO:0000256" key="1">
    <source>
        <dbReference type="SAM" id="Phobius"/>
    </source>
</evidence>
<feature type="transmembrane region" description="Helical" evidence="1">
    <location>
        <begin position="21"/>
        <end position="47"/>
    </location>
</feature>
<dbReference type="STRING" id="490629.SAMN05216266_109116"/>
<feature type="transmembrane region" description="Helical" evidence="1">
    <location>
        <begin position="208"/>
        <end position="228"/>
    </location>
</feature>
<sequence length="262" mass="28190">MDPLSGSASGDNLAGRLSLYVVMQLASVLLPGAVVLMEGVVLLTGLIRVHDHAISSLFEMLARVGGIGGFVVVIVAVAGSYVIGYLCRSAAFAIFGLVERRTRPLESRDAQLRLLIGDDHFAELVRIHPVLGSRAPEVAKARLGAGGGHRDGAMHDTQTYCKLWLRRQAPELAIDSIEAEINILLATVFPVLLLAVDAVALGGTPLPLRILALPLGLLVCAAVVRAVLRLRDAERWEAVRNLAFDFLMHRAALCFQQPDQPR</sequence>
<feature type="transmembrane region" description="Helical" evidence="1">
    <location>
        <begin position="67"/>
        <end position="98"/>
    </location>
</feature>
<keyword evidence="3" id="KW-1185">Reference proteome</keyword>
<organism evidence="2 3">
    <name type="scientific">Amycolatopsis marina</name>
    <dbReference type="NCBI Taxonomy" id="490629"/>
    <lineage>
        <taxon>Bacteria</taxon>
        <taxon>Bacillati</taxon>
        <taxon>Actinomycetota</taxon>
        <taxon>Actinomycetes</taxon>
        <taxon>Pseudonocardiales</taxon>
        <taxon>Pseudonocardiaceae</taxon>
        <taxon>Amycolatopsis</taxon>
    </lineage>
</organism>
<reference evidence="3" key="1">
    <citation type="submission" date="2016-10" db="EMBL/GenBank/DDBJ databases">
        <authorList>
            <person name="Varghese N."/>
            <person name="Submissions S."/>
        </authorList>
    </citation>
    <scope>NUCLEOTIDE SEQUENCE [LARGE SCALE GENOMIC DNA]</scope>
    <source>
        <strain evidence="3">CGMCC 4.3568</strain>
    </source>
</reference>
<dbReference type="AlphaFoldDB" id="A0A1I1AFY9"/>
<name>A0A1I1AFY9_9PSEU</name>
<keyword evidence="1" id="KW-1133">Transmembrane helix</keyword>
<keyword evidence="1" id="KW-0812">Transmembrane</keyword>
<dbReference type="EMBL" id="FOKG01000009">
    <property type="protein sequence ID" value="SFB36914.1"/>
    <property type="molecule type" value="Genomic_DNA"/>
</dbReference>
<dbReference type="RefSeq" id="WP_091674124.1">
    <property type="nucleotide sequence ID" value="NZ_FOKG01000009.1"/>
</dbReference>
<feature type="transmembrane region" description="Helical" evidence="1">
    <location>
        <begin position="183"/>
        <end position="202"/>
    </location>
</feature>
<gene>
    <name evidence="2" type="ORF">SAMN05216266_109116</name>
</gene>
<evidence type="ECO:0000313" key="3">
    <source>
        <dbReference type="Proteomes" id="UP000243799"/>
    </source>
</evidence>
<dbReference type="Proteomes" id="UP000243799">
    <property type="component" value="Unassembled WGS sequence"/>
</dbReference>
<dbReference type="OrthoDB" id="5197777at2"/>